<keyword evidence="1" id="KW-0175">Coiled coil</keyword>
<dbReference type="Proteomes" id="UP000604046">
    <property type="component" value="Unassembled WGS sequence"/>
</dbReference>
<accession>A0A812I535</accession>
<dbReference type="AlphaFoldDB" id="A0A812I535"/>
<protein>
    <submittedName>
        <fullName evidence="3">Uncharacterized protein</fullName>
    </submittedName>
</protein>
<dbReference type="OrthoDB" id="430743at2759"/>
<dbReference type="EMBL" id="CAJNDS010000154">
    <property type="protein sequence ID" value="CAE6971223.1"/>
    <property type="molecule type" value="Genomic_DNA"/>
</dbReference>
<comment type="caution">
    <text evidence="3">The sequence shown here is derived from an EMBL/GenBank/DDBJ whole genome shotgun (WGS) entry which is preliminary data.</text>
</comment>
<proteinExistence type="predicted"/>
<evidence type="ECO:0000256" key="2">
    <source>
        <dbReference type="SAM" id="MobiDB-lite"/>
    </source>
</evidence>
<evidence type="ECO:0000313" key="4">
    <source>
        <dbReference type="Proteomes" id="UP000604046"/>
    </source>
</evidence>
<sequence>MSCTNVHISVARRYADSLPSGFAERIGRELEGQHRRVAQLRSLNSLMLRVLQCEGHAKCGGATSQVPSLSETPRQLQVETRNDCSPKAPAVPKAWREPTGSVCSASSPKEASQRLVLASVSRQLELKVFEVRHAAERELKELARRVRAAEENSFKLRKESCSEDVAGRKKLWEAETKLNRLQNRVQQLETRRRTWARKLRQREEEVRQATISIAEMSAEVNAVRAQAKDLDPKSCGMLDHHLSPPHLEPHIPLKVLSPPWDWAMATLIHHGETPSHEDESNISQLFRPPQRPRASSVTLAPRFSADVEVARLLAARRPKSQPSQALAGRSPDLPWVEDELHAEADDVDAQGAVTAAEDTAEADLCLENAHEAHFHERKYAHDRRSKAKPASGGSDAATRRGGTAWCPSPSASEGSGSDFKDQGATSD</sequence>
<gene>
    <name evidence="3" type="ORF">SNAT2548_LOCUS2576</name>
</gene>
<name>A0A812I535_9DINO</name>
<feature type="coiled-coil region" evidence="1">
    <location>
        <begin position="132"/>
        <end position="219"/>
    </location>
</feature>
<reference evidence="3" key="1">
    <citation type="submission" date="2021-02" db="EMBL/GenBank/DDBJ databases">
        <authorList>
            <person name="Dougan E. K."/>
            <person name="Rhodes N."/>
            <person name="Thang M."/>
            <person name="Chan C."/>
        </authorList>
    </citation>
    <scope>NUCLEOTIDE SEQUENCE</scope>
</reference>
<organism evidence="3 4">
    <name type="scientific">Symbiodinium natans</name>
    <dbReference type="NCBI Taxonomy" id="878477"/>
    <lineage>
        <taxon>Eukaryota</taxon>
        <taxon>Sar</taxon>
        <taxon>Alveolata</taxon>
        <taxon>Dinophyceae</taxon>
        <taxon>Suessiales</taxon>
        <taxon>Symbiodiniaceae</taxon>
        <taxon>Symbiodinium</taxon>
    </lineage>
</organism>
<feature type="region of interest" description="Disordered" evidence="2">
    <location>
        <begin position="83"/>
        <end position="106"/>
    </location>
</feature>
<evidence type="ECO:0000256" key="1">
    <source>
        <dbReference type="SAM" id="Coils"/>
    </source>
</evidence>
<feature type="region of interest" description="Disordered" evidence="2">
    <location>
        <begin position="375"/>
        <end position="427"/>
    </location>
</feature>
<feature type="region of interest" description="Disordered" evidence="2">
    <location>
        <begin position="272"/>
        <end position="299"/>
    </location>
</feature>
<keyword evidence="4" id="KW-1185">Reference proteome</keyword>
<evidence type="ECO:0000313" key="3">
    <source>
        <dbReference type="EMBL" id="CAE6971223.1"/>
    </source>
</evidence>